<feature type="non-terminal residue" evidence="1">
    <location>
        <position position="19"/>
    </location>
</feature>
<accession>A0A6J4SMC8</accession>
<reference evidence="1" key="1">
    <citation type="submission" date="2020-02" db="EMBL/GenBank/DDBJ databases">
        <authorList>
            <person name="Meier V. D."/>
        </authorList>
    </citation>
    <scope>NUCLEOTIDE SEQUENCE</scope>
    <source>
        <strain evidence="1">AVDCRST_MAG13</strain>
    </source>
</reference>
<organism evidence="1">
    <name type="scientific">uncultured Solirubrobacteraceae bacterium</name>
    <dbReference type="NCBI Taxonomy" id="1162706"/>
    <lineage>
        <taxon>Bacteria</taxon>
        <taxon>Bacillati</taxon>
        <taxon>Actinomycetota</taxon>
        <taxon>Thermoleophilia</taxon>
        <taxon>Solirubrobacterales</taxon>
        <taxon>Solirubrobacteraceae</taxon>
        <taxon>environmental samples</taxon>
    </lineage>
</organism>
<feature type="non-terminal residue" evidence="1">
    <location>
        <position position="1"/>
    </location>
</feature>
<evidence type="ECO:0000313" key="1">
    <source>
        <dbReference type="EMBL" id="CAA9496439.1"/>
    </source>
</evidence>
<proteinExistence type="predicted"/>
<protein>
    <submittedName>
        <fullName evidence="1">Uncharacterized protein</fullName>
    </submittedName>
</protein>
<dbReference type="EMBL" id="CADCVO010000320">
    <property type="protein sequence ID" value="CAA9496439.1"/>
    <property type="molecule type" value="Genomic_DNA"/>
</dbReference>
<dbReference type="AlphaFoldDB" id="A0A6J4SMC8"/>
<name>A0A6J4SMC8_9ACTN</name>
<sequence>ERERPPHRRPEHLRGREPG</sequence>
<gene>
    <name evidence="1" type="ORF">AVDCRST_MAG13-2011</name>
</gene>